<evidence type="ECO:0000313" key="1">
    <source>
        <dbReference type="EMBL" id="KAF0021341.1"/>
    </source>
</evidence>
<gene>
    <name evidence="1" type="ORF">F2P81_026406</name>
</gene>
<proteinExistence type="predicted"/>
<comment type="caution">
    <text evidence="1">The sequence shown here is derived from an EMBL/GenBank/DDBJ whole genome shotgun (WGS) entry which is preliminary data.</text>
</comment>
<dbReference type="Proteomes" id="UP000438429">
    <property type="component" value="Unassembled WGS sequence"/>
</dbReference>
<name>A0A6A4RPR3_SCOMX</name>
<organism evidence="1 2">
    <name type="scientific">Scophthalmus maximus</name>
    <name type="common">Turbot</name>
    <name type="synonym">Psetta maxima</name>
    <dbReference type="NCBI Taxonomy" id="52904"/>
    <lineage>
        <taxon>Eukaryota</taxon>
        <taxon>Metazoa</taxon>
        <taxon>Chordata</taxon>
        <taxon>Craniata</taxon>
        <taxon>Vertebrata</taxon>
        <taxon>Euteleostomi</taxon>
        <taxon>Actinopterygii</taxon>
        <taxon>Neopterygii</taxon>
        <taxon>Teleostei</taxon>
        <taxon>Neoteleostei</taxon>
        <taxon>Acanthomorphata</taxon>
        <taxon>Carangaria</taxon>
        <taxon>Pleuronectiformes</taxon>
        <taxon>Pleuronectoidei</taxon>
        <taxon>Scophthalmidae</taxon>
        <taxon>Scophthalmus</taxon>
    </lineage>
</organism>
<dbReference type="EMBL" id="VEVO01015736">
    <property type="protein sequence ID" value="KAF0021341.1"/>
    <property type="molecule type" value="Genomic_DNA"/>
</dbReference>
<sequence length="108" mass="11507">MAFWTSRLFQDPAEVPPSSLSTKLYLHIFIIAPATLSQIGAIIIPDGLGVRLSGIALAVVPAFLSPSRPCIFATGLRVALGSGLVKIPATLRLFWVVVVIICDAMFSL</sequence>
<accession>A0A6A4RPR3</accession>
<dbReference type="AlphaFoldDB" id="A0A6A4RPR3"/>
<reference evidence="1 2" key="1">
    <citation type="submission" date="2019-06" db="EMBL/GenBank/DDBJ databases">
        <title>Draft genomes of female and male turbot (Scophthalmus maximus).</title>
        <authorList>
            <person name="Xu H."/>
            <person name="Xu X.-W."/>
            <person name="Shao C."/>
            <person name="Chen S."/>
        </authorList>
    </citation>
    <scope>NUCLEOTIDE SEQUENCE [LARGE SCALE GENOMIC DNA]</scope>
    <source>
        <strain evidence="1">Ysfricsl-2016a</strain>
        <tissue evidence="1">Blood</tissue>
    </source>
</reference>
<evidence type="ECO:0000313" key="2">
    <source>
        <dbReference type="Proteomes" id="UP000438429"/>
    </source>
</evidence>
<protein>
    <submittedName>
        <fullName evidence="1">Uncharacterized protein</fullName>
    </submittedName>
</protein>